<evidence type="ECO:0000313" key="1">
    <source>
        <dbReference type="EMBL" id="MFC4101961.1"/>
    </source>
</evidence>
<proteinExistence type="predicted"/>
<dbReference type="RefSeq" id="WP_377720549.1">
    <property type="nucleotide sequence ID" value="NZ_JBHSAM010000028.1"/>
</dbReference>
<comment type="caution">
    <text evidence="1">The sequence shown here is derived from an EMBL/GenBank/DDBJ whole genome shotgun (WGS) entry which is preliminary data.</text>
</comment>
<organism evidence="1 2">
    <name type="scientific">Paenibacillus xanthanilyticus</name>
    <dbReference type="NCBI Taxonomy" id="1783531"/>
    <lineage>
        <taxon>Bacteria</taxon>
        <taxon>Bacillati</taxon>
        <taxon>Bacillota</taxon>
        <taxon>Bacilli</taxon>
        <taxon>Bacillales</taxon>
        <taxon>Paenibacillaceae</taxon>
        <taxon>Paenibacillus</taxon>
    </lineage>
</organism>
<evidence type="ECO:0000313" key="2">
    <source>
        <dbReference type="Proteomes" id="UP001595715"/>
    </source>
</evidence>
<accession>A0ABV8K7J8</accession>
<keyword evidence="2" id="KW-1185">Reference proteome</keyword>
<reference evidence="2" key="1">
    <citation type="journal article" date="2019" name="Int. J. Syst. Evol. Microbiol.">
        <title>The Global Catalogue of Microorganisms (GCM) 10K type strain sequencing project: providing services to taxonomists for standard genome sequencing and annotation.</title>
        <authorList>
            <consortium name="The Broad Institute Genomics Platform"/>
            <consortium name="The Broad Institute Genome Sequencing Center for Infectious Disease"/>
            <person name="Wu L."/>
            <person name="Ma J."/>
        </authorList>
    </citation>
    <scope>NUCLEOTIDE SEQUENCE [LARGE SCALE GENOMIC DNA]</scope>
    <source>
        <strain evidence="2">IBRC-M 10987</strain>
    </source>
</reference>
<protein>
    <submittedName>
        <fullName evidence="1">Uncharacterized protein</fullName>
    </submittedName>
</protein>
<dbReference type="Proteomes" id="UP001595715">
    <property type="component" value="Unassembled WGS sequence"/>
</dbReference>
<gene>
    <name evidence="1" type="ORF">ACFOZ8_20120</name>
</gene>
<sequence>MTKESFYFQAQAAGRIIKAFFHAAKFVVLLGKSIYGENHYHLKSLNENDYHY</sequence>
<name>A0ABV8K7J8_9BACL</name>
<dbReference type="EMBL" id="JBHSAM010000028">
    <property type="protein sequence ID" value="MFC4101961.1"/>
    <property type="molecule type" value="Genomic_DNA"/>
</dbReference>